<dbReference type="InterPro" id="IPR011044">
    <property type="entry name" value="Quino_amine_DH_bsu"/>
</dbReference>
<dbReference type="eggNOG" id="COG3823">
    <property type="taxonomic scope" value="Bacteria"/>
</dbReference>
<reference evidence="2" key="2">
    <citation type="submission" date="2010-01" db="EMBL/GenBank/DDBJ databases">
        <title>The complete genome of Geodermatophilus obscurus DSM 43160.</title>
        <authorList>
            <consortium name="US DOE Joint Genome Institute (JGI-PGF)"/>
            <person name="Lucas S."/>
            <person name="Copeland A."/>
            <person name="Lapidus A."/>
            <person name="Glavina del Rio T."/>
            <person name="Dalin E."/>
            <person name="Tice H."/>
            <person name="Bruce D."/>
            <person name="Goodwin L."/>
            <person name="Pitluck S."/>
            <person name="Kyrpides N."/>
            <person name="Mavromatis K."/>
            <person name="Ivanova N."/>
            <person name="Munk A.C."/>
            <person name="Brettin T."/>
            <person name="Detter J.C."/>
            <person name="Han C."/>
            <person name="Larimer F."/>
            <person name="Land M."/>
            <person name="Hauser L."/>
            <person name="Markowitz V."/>
            <person name="Cheng J.-F."/>
            <person name="Hugenholtz P."/>
            <person name="Woyke T."/>
            <person name="Wu D."/>
            <person name="Jando M."/>
            <person name="Schneider S."/>
            <person name="Klenk H.-P."/>
            <person name="Eisen J.A."/>
        </authorList>
    </citation>
    <scope>NUCLEOTIDE SEQUENCE [LARGE SCALE GENOMIC DNA]</scope>
    <source>
        <strain evidence="2">ATCC 25078 / DSM 43160 / JCM 3152 / KCC A-0152 / KCTC 9177 / NBRC 13315 / NRRL B-3577 / G-20</strain>
    </source>
</reference>
<dbReference type="STRING" id="526225.Gobs_3145"/>
<dbReference type="HOGENOM" id="CLU_060272_2_2_11"/>
<keyword evidence="1" id="KW-0808">Transferase</keyword>
<dbReference type="EMBL" id="CP001867">
    <property type="protein sequence ID" value="ADB75751.1"/>
    <property type="molecule type" value="Genomic_DNA"/>
</dbReference>
<accession>D2S9F1</accession>
<dbReference type="InterPro" id="IPR015943">
    <property type="entry name" value="WD40/YVTN_repeat-like_dom_sf"/>
</dbReference>
<evidence type="ECO:0000313" key="1">
    <source>
        <dbReference type="EMBL" id="ADB75751.1"/>
    </source>
</evidence>
<protein>
    <submittedName>
        <fullName evidence="1">Glutamine cyclotransferase</fullName>
    </submittedName>
</protein>
<organism evidence="1 2">
    <name type="scientific">Geodermatophilus obscurus (strain ATCC 25078 / DSM 43160 / JCM 3152 / CCUG 61914 / KCC A-0152 / KCTC 9177 / NBRC 13315 / NRRL B-3577 / G-20)</name>
    <dbReference type="NCBI Taxonomy" id="526225"/>
    <lineage>
        <taxon>Bacteria</taxon>
        <taxon>Bacillati</taxon>
        <taxon>Actinomycetota</taxon>
        <taxon>Actinomycetes</taxon>
        <taxon>Geodermatophilales</taxon>
        <taxon>Geodermatophilaceae</taxon>
        <taxon>Geodermatophilus</taxon>
    </lineage>
</organism>
<dbReference type="PANTHER" id="PTHR31270">
    <property type="entry name" value="GLUTAMINYL-PEPTIDE CYCLOTRANSFERASE"/>
    <property type="match status" value="1"/>
</dbReference>
<name>D2S9F1_GEOOG</name>
<evidence type="ECO:0000313" key="2">
    <source>
        <dbReference type="Proteomes" id="UP000001382"/>
    </source>
</evidence>
<keyword evidence="2" id="KW-1185">Reference proteome</keyword>
<dbReference type="Gene3D" id="2.130.10.10">
    <property type="entry name" value="YVTN repeat-like/Quinoprotein amine dehydrogenase"/>
    <property type="match status" value="1"/>
</dbReference>
<reference evidence="1 2" key="1">
    <citation type="journal article" date="2010" name="Stand. Genomic Sci.">
        <title>Complete genome sequence of Geodermatophilus obscurus type strain (G-20).</title>
        <authorList>
            <person name="Ivanova N."/>
            <person name="Sikorski J."/>
            <person name="Jando M."/>
            <person name="Munk C."/>
            <person name="Lapidus A."/>
            <person name="Glavina Del Rio T."/>
            <person name="Copeland A."/>
            <person name="Tice H."/>
            <person name="Cheng J.-F."/>
            <person name="Lucas S."/>
            <person name="Chen F."/>
            <person name="Nolan M."/>
            <person name="Bruce D."/>
            <person name="Goodwin L."/>
            <person name="Pitluck S."/>
            <person name="Mavromatis K."/>
            <person name="Mikhailova N."/>
            <person name="Pati A."/>
            <person name="Chen A."/>
            <person name="Palaniappan K."/>
            <person name="Land M."/>
            <person name="Hauser L."/>
            <person name="Chang Y.-J."/>
            <person name="Jeffries C.D."/>
            <person name="Meincke L."/>
            <person name="Brettin T."/>
            <person name="Detter J.C."/>
            <person name="Detter J.C."/>
            <person name="Rohde M."/>
            <person name="Goeker M."/>
            <person name="Bristow J."/>
            <person name="Eisen J.A."/>
            <person name="Markowitz V."/>
            <person name="Hugenholtz P."/>
            <person name="Kyrpides N.C."/>
            <person name="Klenk H.-P."/>
        </authorList>
    </citation>
    <scope>NUCLEOTIDE SEQUENCE [LARGE SCALE GENOMIC DNA]</scope>
    <source>
        <strain evidence="2">ATCC 25078 / DSM 43160 / JCM 3152 / KCC A-0152 / KCTC 9177 / NBRC 13315 / NRRL B-3577 / G-20</strain>
    </source>
</reference>
<gene>
    <name evidence="1" type="ordered locus">Gobs_3145</name>
</gene>
<dbReference type="SUPFAM" id="SSF50969">
    <property type="entry name" value="YVTN repeat-like/Quinoprotein amine dehydrogenase"/>
    <property type="match status" value="1"/>
</dbReference>
<dbReference type="Pfam" id="PF05096">
    <property type="entry name" value="Glu_cyclase_2"/>
    <property type="match status" value="1"/>
</dbReference>
<dbReference type="PROSITE" id="PS51257">
    <property type="entry name" value="PROKAR_LIPOPROTEIN"/>
    <property type="match status" value="1"/>
</dbReference>
<dbReference type="AlphaFoldDB" id="D2S9F1"/>
<dbReference type="InterPro" id="IPR007788">
    <property type="entry name" value="QCT"/>
</dbReference>
<dbReference type="PANTHER" id="PTHR31270:SF1">
    <property type="entry name" value="GLUTAMINYL-PEPTIDE CYCLOTRANSFERASE"/>
    <property type="match status" value="1"/>
</dbReference>
<dbReference type="KEGG" id="gob:Gobs_3145"/>
<dbReference type="Proteomes" id="UP000001382">
    <property type="component" value="Chromosome"/>
</dbReference>
<sequence>MTHHRTLGVVLTTAVLCGCSSGDGAEAAAEGQPAVREAITGGSAQSFPVLRPEVLAEVPHDPSAFTQGLELHEGTLYEGTGLEGKSQLRVLDPATGEVLRAQSLPGQLFGEGIAVAGDRIWQLTWQDGVVLEWDRATLTLRQQLPLDGEGWGLCHDGTRLVRSDGTDRLRFHDPVTFAETGSVTVTIDGEPVTQLNELECVDGQVWANVWPSDVLVRIDPARGRVTAAVDAAGLLDPEQRANADAVLNGIAALGDDEYLLSGKLWPVSFRVRFVEE</sequence>
<dbReference type="GO" id="GO:0016603">
    <property type="term" value="F:glutaminyl-peptide cyclotransferase activity"/>
    <property type="evidence" value="ECO:0007669"/>
    <property type="project" value="InterPro"/>
</dbReference>
<dbReference type="RefSeq" id="WP_012949181.1">
    <property type="nucleotide sequence ID" value="NC_013757.1"/>
</dbReference>
<dbReference type="OrthoDB" id="9783700at2"/>
<proteinExistence type="predicted"/>